<dbReference type="EMBL" id="JBHLZU010000012">
    <property type="protein sequence ID" value="MFB9905465.1"/>
    <property type="molecule type" value="Genomic_DNA"/>
</dbReference>
<organism evidence="1 2">
    <name type="scientific">Allokutzneria oryzae</name>
    <dbReference type="NCBI Taxonomy" id="1378989"/>
    <lineage>
        <taxon>Bacteria</taxon>
        <taxon>Bacillati</taxon>
        <taxon>Actinomycetota</taxon>
        <taxon>Actinomycetes</taxon>
        <taxon>Pseudonocardiales</taxon>
        <taxon>Pseudonocardiaceae</taxon>
        <taxon>Allokutzneria</taxon>
    </lineage>
</organism>
<reference evidence="1 2" key="1">
    <citation type="submission" date="2024-09" db="EMBL/GenBank/DDBJ databases">
        <authorList>
            <person name="Sun Q."/>
            <person name="Mori K."/>
        </authorList>
    </citation>
    <scope>NUCLEOTIDE SEQUENCE [LARGE SCALE GENOMIC DNA]</scope>
    <source>
        <strain evidence="1 2">TBRC 7907</strain>
    </source>
</reference>
<dbReference type="RefSeq" id="WP_377852766.1">
    <property type="nucleotide sequence ID" value="NZ_JBHLZU010000012.1"/>
</dbReference>
<name>A0ABV5ZX46_9PSEU</name>
<gene>
    <name evidence="1" type="ORF">ACFFQA_16140</name>
</gene>
<accession>A0ABV5ZX46</accession>
<evidence type="ECO:0000313" key="1">
    <source>
        <dbReference type="EMBL" id="MFB9905465.1"/>
    </source>
</evidence>
<keyword evidence="2" id="KW-1185">Reference proteome</keyword>
<evidence type="ECO:0000313" key="2">
    <source>
        <dbReference type="Proteomes" id="UP001589693"/>
    </source>
</evidence>
<sequence>MNDSTLMAVLDHLAGLSGSVPGLLAFWLLHREALDVGWADPWPRRLAVWREHPDPDGRERALLMEPPEAGVGAHVPFL</sequence>
<proteinExistence type="predicted"/>
<comment type="caution">
    <text evidence="1">The sequence shown here is derived from an EMBL/GenBank/DDBJ whole genome shotgun (WGS) entry which is preliminary data.</text>
</comment>
<protein>
    <submittedName>
        <fullName evidence="1">Uncharacterized protein</fullName>
    </submittedName>
</protein>
<dbReference type="Proteomes" id="UP001589693">
    <property type="component" value="Unassembled WGS sequence"/>
</dbReference>